<accession>A0A0P1EZC4</accession>
<name>A0A0P1EZC4_9RHOB</name>
<dbReference type="InterPro" id="IPR049574">
    <property type="entry name" value="CrtA-like"/>
</dbReference>
<keyword evidence="1" id="KW-0560">Oxidoreductase</keyword>
<dbReference type="CDD" id="cd21650">
    <property type="entry name" value="CrtA-like"/>
    <property type="match status" value="1"/>
</dbReference>
<proteinExistence type="predicted"/>
<gene>
    <name evidence="1" type="primary">crtA</name>
    <name evidence="1" type="ORF">THS5294_01816</name>
</gene>
<protein>
    <submittedName>
        <fullName evidence="1">Spheroidene monooxygenase</fullName>
        <ecNumber evidence="1">1.14.15.9</ecNumber>
    </submittedName>
</protein>
<organism evidence="1 2">
    <name type="scientific">Thalassobacter stenotrophicus</name>
    <dbReference type="NCBI Taxonomy" id="266809"/>
    <lineage>
        <taxon>Bacteria</taxon>
        <taxon>Pseudomonadati</taxon>
        <taxon>Pseudomonadota</taxon>
        <taxon>Alphaproteobacteria</taxon>
        <taxon>Rhodobacterales</taxon>
        <taxon>Roseobacteraceae</taxon>
        <taxon>Thalassobacter</taxon>
    </lineage>
</organism>
<sequence length="237" mass="25941">MIQTVTLNFFRFGPISQRLWAFAQMGAARFSMPKIPGIGFWKLCGSGTGEGFTPIPNTAVYAVLSTWDDMGSARAGQTASVFQNYRKHADEAFTLYLSPTAARGSWSNQQPFRAIPAPDTSAGPIAALTRATVKPSVATRFWGRVPDISTVIGSDPNVMFKIGIGEVPLLHQITFSIWPDTDAMANFARRGGPHSEAIQAVRDEGWFSEELYARFHVLDAEGTWEGQTPLPHFEDAA</sequence>
<evidence type="ECO:0000313" key="1">
    <source>
        <dbReference type="EMBL" id="CUH60521.1"/>
    </source>
</evidence>
<dbReference type="EC" id="1.14.15.9" evidence="1"/>
<dbReference type="eggNOG" id="ENOG5030G1W">
    <property type="taxonomic scope" value="Bacteria"/>
</dbReference>
<reference evidence="1 2" key="1">
    <citation type="submission" date="2015-09" db="EMBL/GenBank/DDBJ databases">
        <authorList>
            <consortium name="Swine Surveillance"/>
        </authorList>
    </citation>
    <scope>NUCLEOTIDE SEQUENCE [LARGE SCALE GENOMIC DNA]</scope>
    <source>
        <strain evidence="1 2">CECT 5294</strain>
    </source>
</reference>
<dbReference type="NCBIfam" id="NF045923">
    <property type="entry name" value="SpheroidMoxCrtARhod"/>
    <property type="match status" value="1"/>
</dbReference>
<keyword evidence="1" id="KW-0503">Monooxygenase</keyword>
<dbReference type="GO" id="GO:0043823">
    <property type="term" value="F:spheroidene monooxygenase activity"/>
    <property type="evidence" value="ECO:0007669"/>
    <property type="project" value="UniProtKB-EC"/>
</dbReference>
<dbReference type="RefSeq" id="WP_233486443.1">
    <property type="nucleotide sequence ID" value="NZ_CYRX01000026.1"/>
</dbReference>
<dbReference type="AlphaFoldDB" id="A0A0P1EZC4"/>
<dbReference type="STRING" id="266809.PM03_13320"/>
<evidence type="ECO:0000313" key="2">
    <source>
        <dbReference type="Proteomes" id="UP000051298"/>
    </source>
</evidence>
<dbReference type="EMBL" id="CYRX01000026">
    <property type="protein sequence ID" value="CUH60521.1"/>
    <property type="molecule type" value="Genomic_DNA"/>
</dbReference>
<dbReference type="Proteomes" id="UP000051298">
    <property type="component" value="Unassembled WGS sequence"/>
</dbReference>